<dbReference type="EMBL" id="REGN01002500">
    <property type="protein sequence ID" value="RNA27754.1"/>
    <property type="molecule type" value="Genomic_DNA"/>
</dbReference>
<evidence type="ECO:0000313" key="2">
    <source>
        <dbReference type="Proteomes" id="UP000276133"/>
    </source>
</evidence>
<accession>A0A3M7RVZ9</accession>
<dbReference type="AlphaFoldDB" id="A0A3M7RVZ9"/>
<keyword evidence="2" id="KW-1185">Reference proteome</keyword>
<proteinExistence type="predicted"/>
<evidence type="ECO:0000313" key="1">
    <source>
        <dbReference type="EMBL" id="RNA27754.1"/>
    </source>
</evidence>
<gene>
    <name evidence="1" type="ORF">BpHYR1_011832</name>
</gene>
<comment type="caution">
    <text evidence="1">The sequence shown here is derived from an EMBL/GenBank/DDBJ whole genome shotgun (WGS) entry which is preliminary data.</text>
</comment>
<name>A0A3M7RVZ9_BRAPC</name>
<protein>
    <submittedName>
        <fullName evidence="1">Uncharacterized protein</fullName>
    </submittedName>
</protein>
<organism evidence="1 2">
    <name type="scientific">Brachionus plicatilis</name>
    <name type="common">Marine rotifer</name>
    <name type="synonym">Brachionus muelleri</name>
    <dbReference type="NCBI Taxonomy" id="10195"/>
    <lineage>
        <taxon>Eukaryota</taxon>
        <taxon>Metazoa</taxon>
        <taxon>Spiralia</taxon>
        <taxon>Gnathifera</taxon>
        <taxon>Rotifera</taxon>
        <taxon>Eurotatoria</taxon>
        <taxon>Monogononta</taxon>
        <taxon>Pseudotrocha</taxon>
        <taxon>Ploima</taxon>
        <taxon>Brachionidae</taxon>
        <taxon>Brachionus</taxon>
    </lineage>
</organism>
<sequence>MDFEIFNKIFGFIFLHVRFVLSLIKNEIKNCFKHLISEKLRQSVFDRVSELFTDQLTFIFPVVKLEKY</sequence>
<dbReference type="Proteomes" id="UP000276133">
    <property type="component" value="Unassembled WGS sequence"/>
</dbReference>
<reference evidence="1 2" key="1">
    <citation type="journal article" date="2018" name="Sci. Rep.">
        <title>Genomic signatures of local adaptation to the degree of environmental predictability in rotifers.</title>
        <authorList>
            <person name="Franch-Gras L."/>
            <person name="Hahn C."/>
            <person name="Garcia-Roger E.M."/>
            <person name="Carmona M.J."/>
            <person name="Serra M."/>
            <person name="Gomez A."/>
        </authorList>
    </citation>
    <scope>NUCLEOTIDE SEQUENCE [LARGE SCALE GENOMIC DNA]</scope>
    <source>
        <strain evidence="1">HYR1</strain>
    </source>
</reference>